<dbReference type="AlphaFoldDB" id="A0A5C6D854"/>
<accession>A0A5C6D854</accession>
<dbReference type="Proteomes" id="UP000319143">
    <property type="component" value="Unassembled WGS sequence"/>
</dbReference>
<dbReference type="EMBL" id="SJPV01000011">
    <property type="protein sequence ID" value="TWU33020.1"/>
    <property type="molecule type" value="Genomic_DNA"/>
</dbReference>
<evidence type="ECO:0000313" key="3">
    <source>
        <dbReference type="Proteomes" id="UP000319143"/>
    </source>
</evidence>
<protein>
    <submittedName>
        <fullName evidence="2">Uncharacterized protein</fullName>
    </submittedName>
</protein>
<gene>
    <name evidence="2" type="ORF">Poly41_53990</name>
</gene>
<evidence type="ECO:0000313" key="2">
    <source>
        <dbReference type="EMBL" id="TWU33020.1"/>
    </source>
</evidence>
<sequence precursor="true">MIGYPMTSRRNSCLRTAATITAIIACFSQTSAADPSQYLRGYGNQHRIVSGDMPPGQVGQARLTGRGPVQGYFQPVAFSGPKGVGFSMPEHGNLFGKEDPTLQLGLMVGGVYRFRITGIPNAEGAELYPTIELIDRIYPPPGLATSFPILINLDQDDLDAALDGRMVTRVIYLEDPDTAIALPETPKTSRAIEISEHQDALEVADRFGRPVAIVRIGSVAPPTAEALMPQFFFGYPIWAPIYKPEQPEHAVTR</sequence>
<reference evidence="2 3" key="1">
    <citation type="submission" date="2019-02" db="EMBL/GenBank/DDBJ databases">
        <title>Deep-cultivation of Planctomycetes and their phenomic and genomic characterization uncovers novel biology.</title>
        <authorList>
            <person name="Wiegand S."/>
            <person name="Jogler M."/>
            <person name="Boedeker C."/>
            <person name="Pinto D."/>
            <person name="Vollmers J."/>
            <person name="Rivas-Marin E."/>
            <person name="Kohn T."/>
            <person name="Peeters S.H."/>
            <person name="Heuer A."/>
            <person name="Rast P."/>
            <person name="Oberbeckmann S."/>
            <person name="Bunk B."/>
            <person name="Jeske O."/>
            <person name="Meyerdierks A."/>
            <person name="Storesund J.E."/>
            <person name="Kallscheuer N."/>
            <person name="Luecker S."/>
            <person name="Lage O.M."/>
            <person name="Pohl T."/>
            <person name="Merkel B.J."/>
            <person name="Hornburger P."/>
            <person name="Mueller R.-W."/>
            <person name="Bruemmer F."/>
            <person name="Labrenz M."/>
            <person name="Spormann A.M."/>
            <person name="Op Den Camp H."/>
            <person name="Overmann J."/>
            <person name="Amann R."/>
            <person name="Jetten M.S.M."/>
            <person name="Mascher T."/>
            <person name="Medema M.H."/>
            <person name="Devos D.P."/>
            <person name="Kaster A.-K."/>
            <person name="Ovreas L."/>
            <person name="Rohde M."/>
            <person name="Galperin M.Y."/>
            <person name="Jogler C."/>
        </authorList>
    </citation>
    <scope>NUCLEOTIDE SEQUENCE [LARGE SCALE GENOMIC DNA]</scope>
    <source>
        <strain evidence="2 3">Poly41</strain>
    </source>
</reference>
<proteinExistence type="predicted"/>
<evidence type="ECO:0000256" key="1">
    <source>
        <dbReference type="SAM" id="SignalP"/>
    </source>
</evidence>
<feature type="signal peptide" evidence="1">
    <location>
        <begin position="1"/>
        <end position="32"/>
    </location>
</feature>
<keyword evidence="1" id="KW-0732">Signal</keyword>
<feature type="chain" id="PRO_5022733362" evidence="1">
    <location>
        <begin position="33"/>
        <end position="253"/>
    </location>
</feature>
<organism evidence="2 3">
    <name type="scientific">Novipirellula artificiosorum</name>
    <dbReference type="NCBI Taxonomy" id="2528016"/>
    <lineage>
        <taxon>Bacteria</taxon>
        <taxon>Pseudomonadati</taxon>
        <taxon>Planctomycetota</taxon>
        <taxon>Planctomycetia</taxon>
        <taxon>Pirellulales</taxon>
        <taxon>Pirellulaceae</taxon>
        <taxon>Novipirellula</taxon>
    </lineage>
</organism>
<name>A0A5C6D854_9BACT</name>
<comment type="caution">
    <text evidence="2">The sequence shown here is derived from an EMBL/GenBank/DDBJ whole genome shotgun (WGS) entry which is preliminary data.</text>
</comment>
<keyword evidence="3" id="KW-1185">Reference proteome</keyword>